<name>A0A3N0BSA9_9SPHI</name>
<protein>
    <submittedName>
        <fullName evidence="1">Type II toxin-antitoxin system RelE/ParE family toxin</fullName>
    </submittedName>
</protein>
<organism evidence="1 2">
    <name type="scientific">Pedobacter jejuensis</name>
    <dbReference type="NCBI Taxonomy" id="1268550"/>
    <lineage>
        <taxon>Bacteria</taxon>
        <taxon>Pseudomonadati</taxon>
        <taxon>Bacteroidota</taxon>
        <taxon>Sphingobacteriia</taxon>
        <taxon>Sphingobacteriales</taxon>
        <taxon>Sphingobacteriaceae</taxon>
        <taxon>Pedobacter</taxon>
    </lineage>
</organism>
<proteinExistence type="predicted"/>
<dbReference type="EMBL" id="RBEE01000032">
    <property type="protein sequence ID" value="RNL51713.1"/>
    <property type="molecule type" value="Genomic_DNA"/>
</dbReference>
<dbReference type="OrthoDB" id="573082at2"/>
<comment type="caution">
    <text evidence="1">The sequence shown here is derived from an EMBL/GenBank/DDBJ whole genome shotgun (WGS) entry which is preliminary data.</text>
</comment>
<reference evidence="1 2" key="1">
    <citation type="submission" date="2018-10" db="EMBL/GenBank/DDBJ databases">
        <title>Genome sequencing of Pedobacter jejuensis TNB23.</title>
        <authorList>
            <person name="Cho Y.-J."/>
            <person name="Cho A."/>
            <person name="Kim O.-S."/>
        </authorList>
    </citation>
    <scope>NUCLEOTIDE SEQUENCE [LARGE SCALE GENOMIC DNA]</scope>
    <source>
        <strain evidence="1 2">TNB23</strain>
    </source>
</reference>
<evidence type="ECO:0000313" key="2">
    <source>
        <dbReference type="Proteomes" id="UP000274046"/>
    </source>
</evidence>
<dbReference type="RefSeq" id="WP_123206512.1">
    <property type="nucleotide sequence ID" value="NZ_RBEE01000032.1"/>
</dbReference>
<keyword evidence="2" id="KW-1185">Reference proteome</keyword>
<evidence type="ECO:0000313" key="1">
    <source>
        <dbReference type="EMBL" id="RNL51713.1"/>
    </source>
</evidence>
<dbReference type="InterPro" id="IPR009241">
    <property type="entry name" value="HigB-like"/>
</dbReference>
<gene>
    <name evidence="1" type="ORF">D7004_14135</name>
</gene>
<dbReference type="Proteomes" id="UP000274046">
    <property type="component" value="Unassembled WGS sequence"/>
</dbReference>
<sequence length="113" mass="13618">MKPKFIVELLPEAVDFLENLDEKTRDKIFYNIKKAQIINDNELFKKLNDFIWEFRTIYNGKSYRLFSFWDKINGEDILVIATHGIIKKTQKTPSKEIIKAEQIRNQYLQNKYK</sequence>
<accession>A0A3N0BSA9</accession>
<dbReference type="Pfam" id="PF05973">
    <property type="entry name" value="Gp49"/>
    <property type="match status" value="1"/>
</dbReference>
<dbReference type="AlphaFoldDB" id="A0A3N0BSA9"/>